<keyword evidence="2" id="KW-0456">Lyase</keyword>
<dbReference type="InterPro" id="IPR029068">
    <property type="entry name" value="Glyas_Bleomycin-R_OHBP_Dase"/>
</dbReference>
<comment type="caution">
    <text evidence="2">The sequence shown here is derived from an EMBL/GenBank/DDBJ whole genome shotgun (WGS) entry which is preliminary data.</text>
</comment>
<dbReference type="PANTHER" id="PTHR35908:SF1">
    <property type="entry name" value="CONSERVED PROTEIN"/>
    <property type="match status" value="1"/>
</dbReference>
<dbReference type="Pfam" id="PF18029">
    <property type="entry name" value="Glyoxalase_6"/>
    <property type="match status" value="1"/>
</dbReference>
<accession>A0A2T0JYL8</accession>
<evidence type="ECO:0000259" key="1">
    <source>
        <dbReference type="PROSITE" id="PS51819"/>
    </source>
</evidence>
<keyword evidence="2" id="KW-0223">Dioxygenase</keyword>
<gene>
    <name evidence="2" type="ORF">CLV67_12595</name>
</gene>
<dbReference type="AlphaFoldDB" id="A0A2T0JYL8"/>
<dbReference type="Gene3D" id="3.10.180.10">
    <property type="entry name" value="2,3-Dihydroxybiphenyl 1,2-Dioxygenase, domain 1"/>
    <property type="match status" value="1"/>
</dbReference>
<reference evidence="2 3" key="1">
    <citation type="submission" date="2018-03" db="EMBL/GenBank/DDBJ databases">
        <title>Genomic Encyclopedia of Archaeal and Bacterial Type Strains, Phase II (KMG-II): from individual species to whole genera.</title>
        <authorList>
            <person name="Goeker M."/>
        </authorList>
    </citation>
    <scope>NUCLEOTIDE SEQUENCE [LARGE SCALE GENOMIC DNA]</scope>
    <source>
        <strain evidence="2 3">DSM 43146</strain>
    </source>
</reference>
<sequence>MTVPKLQSFVLDTTDARRLAEFYRQLLGLEYRKGDEPPPAGSGDQRETGWLVLLPPDGSWRLAFQQTDGVRPTSWPDAEVPQQAHLDTSVDSVEELDRQHERVLELGGTLRFDRRDDPDEPLRAYADPDGHIFCIFVA</sequence>
<dbReference type="InterPro" id="IPR037523">
    <property type="entry name" value="VOC_core"/>
</dbReference>
<evidence type="ECO:0000313" key="2">
    <source>
        <dbReference type="EMBL" id="PRX13383.1"/>
    </source>
</evidence>
<proteinExistence type="predicted"/>
<dbReference type="PANTHER" id="PTHR35908">
    <property type="entry name" value="HYPOTHETICAL FUSION PROTEIN"/>
    <property type="match status" value="1"/>
</dbReference>
<keyword evidence="3" id="KW-1185">Reference proteome</keyword>
<dbReference type="GO" id="GO:0016829">
    <property type="term" value="F:lyase activity"/>
    <property type="evidence" value="ECO:0007669"/>
    <property type="project" value="UniProtKB-KW"/>
</dbReference>
<dbReference type="InterPro" id="IPR041581">
    <property type="entry name" value="Glyoxalase_6"/>
</dbReference>
<dbReference type="GO" id="GO:0051213">
    <property type="term" value="F:dioxygenase activity"/>
    <property type="evidence" value="ECO:0007669"/>
    <property type="project" value="UniProtKB-KW"/>
</dbReference>
<dbReference type="RefSeq" id="WP_106329046.1">
    <property type="nucleotide sequence ID" value="NZ_BOMO01000127.1"/>
</dbReference>
<keyword evidence="2" id="KW-0560">Oxidoreductase</keyword>
<protein>
    <submittedName>
        <fullName evidence="2">Catechol 2,3-dioxygenase-like lactoylglutathione lyase family enzyme</fullName>
    </submittedName>
</protein>
<dbReference type="SUPFAM" id="SSF54593">
    <property type="entry name" value="Glyoxalase/Bleomycin resistance protein/Dihydroxybiphenyl dioxygenase"/>
    <property type="match status" value="1"/>
</dbReference>
<dbReference type="PROSITE" id="PS51819">
    <property type="entry name" value="VOC"/>
    <property type="match status" value="1"/>
</dbReference>
<dbReference type="Proteomes" id="UP000239415">
    <property type="component" value="Unassembled WGS sequence"/>
</dbReference>
<organism evidence="2 3">
    <name type="scientific">Actinoplanes italicus</name>
    <dbReference type="NCBI Taxonomy" id="113567"/>
    <lineage>
        <taxon>Bacteria</taxon>
        <taxon>Bacillati</taxon>
        <taxon>Actinomycetota</taxon>
        <taxon>Actinomycetes</taxon>
        <taxon>Micromonosporales</taxon>
        <taxon>Micromonosporaceae</taxon>
        <taxon>Actinoplanes</taxon>
    </lineage>
</organism>
<feature type="domain" description="VOC" evidence="1">
    <location>
        <begin position="5"/>
        <end position="138"/>
    </location>
</feature>
<name>A0A2T0JYL8_9ACTN</name>
<dbReference type="OrthoDB" id="4211373at2"/>
<dbReference type="EMBL" id="PVMZ01000025">
    <property type="protein sequence ID" value="PRX13383.1"/>
    <property type="molecule type" value="Genomic_DNA"/>
</dbReference>
<evidence type="ECO:0000313" key="3">
    <source>
        <dbReference type="Proteomes" id="UP000239415"/>
    </source>
</evidence>